<feature type="non-terminal residue" evidence="3">
    <location>
        <position position="298"/>
    </location>
</feature>
<evidence type="ECO:0000259" key="2">
    <source>
        <dbReference type="PROSITE" id="PS50887"/>
    </source>
</evidence>
<keyword evidence="1" id="KW-1133">Transmembrane helix</keyword>
<dbReference type="NCBIfam" id="TIGR00254">
    <property type="entry name" value="GGDEF"/>
    <property type="match status" value="1"/>
</dbReference>
<comment type="caution">
    <text evidence="3">The sequence shown here is derived from an EMBL/GenBank/DDBJ whole genome shotgun (WGS) entry which is preliminary data.</text>
</comment>
<dbReference type="PANTHER" id="PTHR45138">
    <property type="entry name" value="REGULATORY COMPONENTS OF SENSORY TRANSDUCTION SYSTEM"/>
    <property type="match status" value="1"/>
</dbReference>
<reference evidence="3" key="1">
    <citation type="journal article" date="2014" name="Front. Microbiol.">
        <title>High frequency of phylogenetically diverse reductive dehalogenase-homologous genes in deep subseafloor sedimentary metagenomes.</title>
        <authorList>
            <person name="Kawai M."/>
            <person name="Futagami T."/>
            <person name="Toyoda A."/>
            <person name="Takaki Y."/>
            <person name="Nishi S."/>
            <person name="Hori S."/>
            <person name="Arai W."/>
            <person name="Tsubouchi T."/>
            <person name="Morono Y."/>
            <person name="Uchiyama I."/>
            <person name="Ito T."/>
            <person name="Fujiyama A."/>
            <person name="Inagaki F."/>
            <person name="Takami H."/>
        </authorList>
    </citation>
    <scope>NUCLEOTIDE SEQUENCE</scope>
    <source>
        <strain evidence="3">Expedition CK06-06</strain>
    </source>
</reference>
<name>X0TT73_9ZZZZ</name>
<evidence type="ECO:0000313" key="3">
    <source>
        <dbReference type="EMBL" id="GAF96394.1"/>
    </source>
</evidence>
<proteinExistence type="predicted"/>
<dbReference type="InterPro" id="IPR043128">
    <property type="entry name" value="Rev_trsase/Diguanyl_cyclase"/>
</dbReference>
<dbReference type="Gene3D" id="3.30.70.270">
    <property type="match status" value="1"/>
</dbReference>
<dbReference type="PANTHER" id="PTHR45138:SF9">
    <property type="entry name" value="DIGUANYLATE CYCLASE DGCM-RELATED"/>
    <property type="match status" value="1"/>
</dbReference>
<keyword evidence="1" id="KW-0472">Membrane</keyword>
<gene>
    <name evidence="3" type="ORF">S01H1_19730</name>
</gene>
<feature type="transmembrane region" description="Helical" evidence="1">
    <location>
        <begin position="48"/>
        <end position="66"/>
    </location>
</feature>
<feature type="non-terminal residue" evidence="3">
    <location>
        <position position="1"/>
    </location>
</feature>
<dbReference type="PROSITE" id="PS50887">
    <property type="entry name" value="GGDEF"/>
    <property type="match status" value="1"/>
</dbReference>
<dbReference type="CDD" id="cd01949">
    <property type="entry name" value="GGDEF"/>
    <property type="match status" value="1"/>
</dbReference>
<sequence>WLLVSIAYTQLIAIKINFGLAFNLISILVLGLIAGFMYWLVNRGDITLAGNLMASTLIILTGVGILLSPENIYVMSAGFPLAIMAVGAIVGGTSVYPFAGLSFVVLILCWFRAQSVLVDQGGGLDNISGAIFLSTQAIAYLGLAAMLHTLSRHILRSINKLHSQTDQLTEMALTDPLTSLANRRHLIEQLECEFTRAHRYRRPLTLIYIDMDGFKSINDSFGHLFGDEILRGAALAMRAVLRSADLLARIGGDEFSVLLPETDLEGGRRVAKKLRKALSAYSQRLDPVIPPLSFSAGV</sequence>
<feature type="transmembrane region" description="Helical" evidence="1">
    <location>
        <begin position="20"/>
        <end position="41"/>
    </location>
</feature>
<evidence type="ECO:0000256" key="1">
    <source>
        <dbReference type="SAM" id="Phobius"/>
    </source>
</evidence>
<accession>X0TT73</accession>
<organism evidence="3">
    <name type="scientific">marine sediment metagenome</name>
    <dbReference type="NCBI Taxonomy" id="412755"/>
    <lineage>
        <taxon>unclassified sequences</taxon>
        <taxon>metagenomes</taxon>
        <taxon>ecological metagenomes</taxon>
    </lineage>
</organism>
<dbReference type="AlphaFoldDB" id="X0TT73"/>
<feature type="domain" description="GGDEF" evidence="2">
    <location>
        <begin position="202"/>
        <end position="298"/>
    </location>
</feature>
<protein>
    <recommendedName>
        <fullName evidence="2">GGDEF domain-containing protein</fullName>
    </recommendedName>
</protein>
<dbReference type="SMART" id="SM00267">
    <property type="entry name" value="GGDEF"/>
    <property type="match status" value="1"/>
</dbReference>
<dbReference type="SUPFAM" id="SSF55073">
    <property type="entry name" value="Nucleotide cyclase"/>
    <property type="match status" value="1"/>
</dbReference>
<dbReference type="EMBL" id="BARS01010697">
    <property type="protein sequence ID" value="GAF96394.1"/>
    <property type="molecule type" value="Genomic_DNA"/>
</dbReference>
<dbReference type="InterPro" id="IPR000160">
    <property type="entry name" value="GGDEF_dom"/>
</dbReference>
<dbReference type="InterPro" id="IPR050469">
    <property type="entry name" value="Diguanylate_Cyclase"/>
</dbReference>
<dbReference type="GO" id="GO:0052621">
    <property type="term" value="F:diguanylate cyclase activity"/>
    <property type="evidence" value="ECO:0007669"/>
    <property type="project" value="TreeGrafter"/>
</dbReference>
<feature type="transmembrane region" description="Helical" evidence="1">
    <location>
        <begin position="130"/>
        <end position="150"/>
    </location>
</feature>
<dbReference type="Pfam" id="PF00990">
    <property type="entry name" value="GGDEF"/>
    <property type="match status" value="1"/>
</dbReference>
<keyword evidence="1" id="KW-0812">Transmembrane</keyword>
<dbReference type="InterPro" id="IPR029787">
    <property type="entry name" value="Nucleotide_cyclase"/>
</dbReference>